<gene>
    <name evidence="2" type="ORF">DWU99_01135</name>
</gene>
<protein>
    <submittedName>
        <fullName evidence="2">Uncharacterized protein</fullName>
    </submittedName>
</protein>
<comment type="caution">
    <text evidence="2">The sequence shown here is derived from an EMBL/GenBank/DDBJ whole genome shotgun (WGS) entry which is preliminary data.</text>
</comment>
<reference evidence="2 3" key="1">
    <citation type="submission" date="2018-07" db="EMBL/GenBank/DDBJ databases">
        <title>Dyella monticola sp. nov. and Dyella psychrodurans sp. nov. isolated from monsoon evergreen broad-leaved forest soil of Dinghu Mountain, China.</title>
        <authorList>
            <person name="Gao Z."/>
            <person name="Qiu L."/>
        </authorList>
    </citation>
    <scope>NUCLEOTIDE SEQUENCE [LARGE SCALE GENOMIC DNA]</scope>
    <source>
        <strain evidence="2 3">4MSK11</strain>
    </source>
</reference>
<keyword evidence="1" id="KW-0732">Signal</keyword>
<feature type="signal peptide" evidence="1">
    <location>
        <begin position="1"/>
        <end position="23"/>
    </location>
</feature>
<accession>A0A370XCG1</accession>
<name>A0A370XCG1_9GAMM</name>
<dbReference type="EMBL" id="QRBF01000001">
    <property type="protein sequence ID" value="RDS85911.1"/>
    <property type="molecule type" value="Genomic_DNA"/>
</dbReference>
<dbReference type="RefSeq" id="WP_115476162.1">
    <property type="nucleotide sequence ID" value="NZ_QRBF01000001.1"/>
</dbReference>
<evidence type="ECO:0000256" key="1">
    <source>
        <dbReference type="SAM" id="SignalP"/>
    </source>
</evidence>
<dbReference type="AlphaFoldDB" id="A0A370XCG1"/>
<dbReference type="Proteomes" id="UP000255334">
    <property type="component" value="Unassembled WGS sequence"/>
</dbReference>
<evidence type="ECO:0000313" key="2">
    <source>
        <dbReference type="EMBL" id="RDS85911.1"/>
    </source>
</evidence>
<dbReference type="OrthoDB" id="9816400at2"/>
<keyword evidence="3" id="KW-1185">Reference proteome</keyword>
<organism evidence="2 3">
    <name type="scientific">Dyella psychrodurans</name>
    <dbReference type="NCBI Taxonomy" id="1927960"/>
    <lineage>
        <taxon>Bacteria</taxon>
        <taxon>Pseudomonadati</taxon>
        <taxon>Pseudomonadota</taxon>
        <taxon>Gammaproteobacteria</taxon>
        <taxon>Lysobacterales</taxon>
        <taxon>Rhodanobacteraceae</taxon>
        <taxon>Dyella</taxon>
    </lineage>
</organism>
<evidence type="ECO:0000313" key="3">
    <source>
        <dbReference type="Proteomes" id="UP000255334"/>
    </source>
</evidence>
<sequence>MIKIAAVALLVLGALTTGGSARASYVAGNPLSRTDPTGLKCNGQGCWNTPQERAYGQSGDWKDYYATACANGDPYACEAGNVANNTGMLSGVTNYRLAWSISNRLPPGQTCAADAAAIDRNMEAIREALAAARVAQLDAAGATPDNPVMVSGASISAFHNATFQANGAGPVFGGDIPFSNTFVGWCTAPACHP</sequence>
<proteinExistence type="predicted"/>
<feature type="chain" id="PRO_5016752896" evidence="1">
    <location>
        <begin position="24"/>
        <end position="193"/>
    </location>
</feature>